<protein>
    <submittedName>
        <fullName evidence="6">Predicted phospholipase, patatin/cPLA2 family</fullName>
    </submittedName>
</protein>
<dbReference type="Pfam" id="PF19890">
    <property type="entry name" value="DUF6363"/>
    <property type="match status" value="1"/>
</dbReference>
<evidence type="ECO:0000259" key="5">
    <source>
        <dbReference type="PROSITE" id="PS51635"/>
    </source>
</evidence>
<evidence type="ECO:0000256" key="2">
    <source>
        <dbReference type="ARBA" id="ARBA00022963"/>
    </source>
</evidence>
<accession>A0AA46AJW3</accession>
<evidence type="ECO:0000256" key="3">
    <source>
        <dbReference type="ARBA" id="ARBA00023098"/>
    </source>
</evidence>
<dbReference type="GO" id="GO:0016042">
    <property type="term" value="P:lipid catabolic process"/>
    <property type="evidence" value="ECO:0007669"/>
    <property type="project" value="UniProtKB-UniRule"/>
</dbReference>
<evidence type="ECO:0000256" key="1">
    <source>
        <dbReference type="ARBA" id="ARBA00022801"/>
    </source>
</evidence>
<dbReference type="EMBL" id="FXUF01000013">
    <property type="protein sequence ID" value="SMP66167.1"/>
    <property type="molecule type" value="Genomic_DNA"/>
</dbReference>
<dbReference type="GO" id="GO:0016787">
    <property type="term" value="F:hydrolase activity"/>
    <property type="evidence" value="ECO:0007669"/>
    <property type="project" value="UniProtKB-UniRule"/>
</dbReference>
<dbReference type="InterPro" id="IPR002641">
    <property type="entry name" value="PNPLA_dom"/>
</dbReference>
<feature type="short sequence motif" description="GXSXG" evidence="4">
    <location>
        <begin position="48"/>
        <end position="52"/>
    </location>
</feature>
<proteinExistence type="predicted"/>
<evidence type="ECO:0000256" key="4">
    <source>
        <dbReference type="PROSITE-ProRule" id="PRU01161"/>
    </source>
</evidence>
<name>A0AA46AJW3_9CLOT</name>
<comment type="caution">
    <text evidence="6">The sequence shown here is derived from an EMBL/GenBank/DDBJ whole genome shotgun (WGS) entry which is preliminary data.</text>
</comment>
<dbReference type="SUPFAM" id="SSF52151">
    <property type="entry name" value="FabD/lysophospholipase-like"/>
    <property type="match status" value="1"/>
</dbReference>
<feature type="domain" description="PNPLA" evidence="5">
    <location>
        <begin position="17"/>
        <end position="188"/>
    </location>
</feature>
<dbReference type="InterPro" id="IPR050301">
    <property type="entry name" value="NTE"/>
</dbReference>
<feature type="active site" description="Nucleophile" evidence="4">
    <location>
        <position position="50"/>
    </location>
</feature>
<dbReference type="PANTHER" id="PTHR14226:SF25">
    <property type="entry name" value="PHOSPHOESTERASE"/>
    <property type="match status" value="1"/>
</dbReference>
<organism evidence="6 7">
    <name type="scientific">Anoxynatronum buryatiense</name>
    <dbReference type="NCBI Taxonomy" id="489973"/>
    <lineage>
        <taxon>Bacteria</taxon>
        <taxon>Bacillati</taxon>
        <taxon>Bacillota</taxon>
        <taxon>Clostridia</taxon>
        <taxon>Eubacteriales</taxon>
        <taxon>Clostridiaceae</taxon>
        <taxon>Anoxynatronum</taxon>
    </lineage>
</organism>
<evidence type="ECO:0000313" key="7">
    <source>
        <dbReference type="Proteomes" id="UP001158066"/>
    </source>
</evidence>
<dbReference type="PANTHER" id="PTHR14226">
    <property type="entry name" value="NEUROPATHY TARGET ESTERASE/SWISS CHEESE D.MELANOGASTER"/>
    <property type="match status" value="1"/>
</dbReference>
<dbReference type="CDD" id="cd07208">
    <property type="entry name" value="Pat_hypo_Ecoli_yjju_like"/>
    <property type="match status" value="1"/>
</dbReference>
<dbReference type="InterPro" id="IPR037483">
    <property type="entry name" value="YjjU-like"/>
</dbReference>
<dbReference type="InterPro" id="IPR045943">
    <property type="entry name" value="DUF6363"/>
</dbReference>
<keyword evidence="2 4" id="KW-0442">Lipid degradation</keyword>
<gene>
    <name evidence="6" type="ORF">SAMN06296020_11379</name>
</gene>
<keyword evidence="7" id="KW-1185">Reference proteome</keyword>
<keyword evidence="3 4" id="KW-0443">Lipid metabolism</keyword>
<dbReference type="RefSeq" id="WP_283410224.1">
    <property type="nucleotide sequence ID" value="NZ_FXUF01000013.1"/>
</dbReference>
<dbReference type="PROSITE" id="PS51635">
    <property type="entry name" value="PNPLA"/>
    <property type="match status" value="1"/>
</dbReference>
<reference evidence="6" key="1">
    <citation type="submission" date="2017-05" db="EMBL/GenBank/DDBJ databases">
        <authorList>
            <person name="Varghese N."/>
            <person name="Submissions S."/>
        </authorList>
    </citation>
    <scope>NUCLEOTIDE SEQUENCE</scope>
    <source>
        <strain evidence="6">Su22</strain>
    </source>
</reference>
<keyword evidence="1 4" id="KW-0378">Hydrolase</keyword>
<dbReference type="Pfam" id="PF01734">
    <property type="entry name" value="Patatin"/>
    <property type="match status" value="1"/>
</dbReference>
<dbReference type="InterPro" id="IPR016035">
    <property type="entry name" value="Acyl_Trfase/lysoPLipase"/>
</dbReference>
<dbReference type="Proteomes" id="UP001158066">
    <property type="component" value="Unassembled WGS sequence"/>
</dbReference>
<comment type="caution">
    <text evidence="4">Lacks conserved residue(s) required for the propagation of feature annotation.</text>
</comment>
<feature type="short sequence motif" description="DGA/G" evidence="4">
    <location>
        <begin position="175"/>
        <end position="177"/>
    </location>
</feature>
<dbReference type="AlphaFoldDB" id="A0AA46AJW3"/>
<evidence type="ECO:0000313" key="6">
    <source>
        <dbReference type="EMBL" id="SMP66167.1"/>
    </source>
</evidence>
<sequence length="298" mass="33712">MSKQQHPLENNINNTALIFEGGGMRASYSAGLLSHLLENHLYFDYVAGISAGASCGANYLSRDIDRAKRSFVDVVQDPQFGGWRSFLSGEGYFRAEYIYEKTPQPGGSLPFDYETFARNPARLRIGAFQMETGEMTYFTKKDIQTPQDLMKIVRASSSLPLIMPPARFRDTLYVDGGLSGGIALEIAQRDGFERFFVILTRPRGYRKPPMKYTGLVKALYRKYPRVAEAMMQRHVHYNRTLNELEALEADGKALLVYPDAMPISQKETSYEKLLAAYRLGDEQGKRDLPAWKGFLEKG</sequence>
<feature type="active site" description="Proton acceptor" evidence="4">
    <location>
        <position position="175"/>
    </location>
</feature>
<dbReference type="Gene3D" id="3.40.1090.10">
    <property type="entry name" value="Cytosolic phospholipase A2 catalytic domain"/>
    <property type="match status" value="2"/>
</dbReference>